<dbReference type="GO" id="GO:0007018">
    <property type="term" value="P:microtubule-based movement"/>
    <property type="evidence" value="ECO:0007669"/>
    <property type="project" value="InterPro"/>
</dbReference>
<keyword evidence="6" id="KW-0067">ATP-binding</keyword>
<feature type="region of interest" description="Disordered" evidence="10">
    <location>
        <begin position="474"/>
        <end position="503"/>
    </location>
</feature>
<dbReference type="GO" id="GO:0045504">
    <property type="term" value="F:dynein heavy chain binding"/>
    <property type="evidence" value="ECO:0007669"/>
    <property type="project" value="TreeGrafter"/>
</dbReference>
<evidence type="ECO:0000256" key="1">
    <source>
        <dbReference type="ARBA" id="ARBA00004245"/>
    </source>
</evidence>
<dbReference type="EMBL" id="CAOQHR010000002">
    <property type="protein sequence ID" value="CAI6309733.1"/>
    <property type="molecule type" value="Genomic_DNA"/>
</dbReference>
<evidence type="ECO:0000256" key="7">
    <source>
        <dbReference type="ARBA" id="ARBA00023017"/>
    </source>
</evidence>
<feature type="region of interest" description="Disordered" evidence="10">
    <location>
        <begin position="330"/>
        <end position="367"/>
    </location>
</feature>
<organism evidence="11 12">
    <name type="scientific">Periconia digitata</name>
    <dbReference type="NCBI Taxonomy" id="1303443"/>
    <lineage>
        <taxon>Eukaryota</taxon>
        <taxon>Fungi</taxon>
        <taxon>Dikarya</taxon>
        <taxon>Ascomycota</taxon>
        <taxon>Pezizomycotina</taxon>
        <taxon>Dothideomycetes</taxon>
        <taxon>Pleosporomycetidae</taxon>
        <taxon>Pleosporales</taxon>
        <taxon>Massarineae</taxon>
        <taxon>Periconiaceae</taxon>
        <taxon>Periconia</taxon>
    </lineage>
</organism>
<feature type="region of interest" description="Disordered" evidence="10">
    <location>
        <begin position="58"/>
        <end position="81"/>
    </location>
</feature>
<feature type="region of interest" description="Disordered" evidence="10">
    <location>
        <begin position="1"/>
        <end position="37"/>
    </location>
</feature>
<feature type="compositionally biased region" description="Polar residues" evidence="10">
    <location>
        <begin position="1"/>
        <end position="11"/>
    </location>
</feature>
<evidence type="ECO:0000256" key="10">
    <source>
        <dbReference type="SAM" id="MobiDB-lite"/>
    </source>
</evidence>
<keyword evidence="2" id="KW-0813">Transport</keyword>
<dbReference type="GO" id="GO:0005524">
    <property type="term" value="F:ATP binding"/>
    <property type="evidence" value="ECO:0007669"/>
    <property type="project" value="UniProtKB-KW"/>
</dbReference>
<evidence type="ECO:0000313" key="11">
    <source>
        <dbReference type="EMBL" id="CAI6309733.1"/>
    </source>
</evidence>
<dbReference type="AlphaFoldDB" id="A0A9W4U652"/>
<sequence>MANSFRNSNPPTRRPNSKDKDDEKEEIWKPMLDNISSGKRLPEKSLLVLGGTSVTQREFLESLSTDPTNNRRPPDRGRKPPIANQFALGYTYQDVLDTDHEDTLARLSLHLLSNPSLSFTPLIRPYLNPRTLPHMLVVILLDWNHPWLWIRQLRDWIRVLRSLILSLDDASKEVLEENINTLQDKGRSMGGEGNPAMENVKVPLGPGEWDEPLGIPLCVVCQNADKIESLERERGWKEEEFDFILQYLRTILLKHGSSLVYTMPTAPGSLRSLVHSTLGIKSLTKQEKLKHNVTDRDRVLVPPNWDSWAKIRILREGFDVEGVSEKWSVDIDPPRHMRPAADGQASAGAEEQTNGTAQHEEEEVDSTATSIYEETIRNPESEFKLTRLHSRQANGLEVASQDAQEFLSEQVAILETLRREDDQEAKVKAAQKAPEPIFRARTDDSSGVVEEHIGPVQFNMGGIQVNADEMVKRLQDREAGRANEPETPSAEPTNPDPKEMDNEKLMSFFSGLIRKDAAK</sequence>
<evidence type="ECO:0000256" key="9">
    <source>
        <dbReference type="ARBA" id="ARBA00023212"/>
    </source>
</evidence>
<evidence type="ECO:0000256" key="5">
    <source>
        <dbReference type="ARBA" id="ARBA00022741"/>
    </source>
</evidence>
<evidence type="ECO:0000256" key="8">
    <source>
        <dbReference type="ARBA" id="ARBA00023175"/>
    </source>
</evidence>
<keyword evidence="8" id="KW-0505">Motor protein</keyword>
<evidence type="ECO:0000256" key="2">
    <source>
        <dbReference type="ARBA" id="ARBA00022448"/>
    </source>
</evidence>
<gene>
    <name evidence="11" type="ORF">PDIGIT_LOCUS3167</name>
</gene>
<dbReference type="InterPro" id="IPR008467">
    <property type="entry name" value="Dynein1_light_intermed_chain"/>
</dbReference>
<protein>
    <recommendedName>
        <fullName evidence="13">Dynein</fullName>
    </recommendedName>
</protein>
<dbReference type="GO" id="GO:0000226">
    <property type="term" value="P:microtubule cytoskeleton organization"/>
    <property type="evidence" value="ECO:0007669"/>
    <property type="project" value="TreeGrafter"/>
</dbReference>
<proteinExistence type="predicted"/>
<keyword evidence="5" id="KW-0547">Nucleotide-binding</keyword>
<evidence type="ECO:0000256" key="4">
    <source>
        <dbReference type="ARBA" id="ARBA00022701"/>
    </source>
</evidence>
<feature type="compositionally biased region" description="Polar residues" evidence="10">
    <location>
        <begin position="58"/>
        <end position="71"/>
    </location>
</feature>
<dbReference type="GO" id="GO:0005868">
    <property type="term" value="C:cytoplasmic dynein complex"/>
    <property type="evidence" value="ECO:0007669"/>
    <property type="project" value="InterPro"/>
</dbReference>
<keyword evidence="12" id="KW-1185">Reference proteome</keyword>
<name>A0A9W4U652_9PLEO</name>
<evidence type="ECO:0000256" key="3">
    <source>
        <dbReference type="ARBA" id="ARBA00022490"/>
    </source>
</evidence>
<reference evidence="11" key="1">
    <citation type="submission" date="2023-01" db="EMBL/GenBank/DDBJ databases">
        <authorList>
            <person name="Van Ghelder C."/>
            <person name="Rancurel C."/>
        </authorList>
    </citation>
    <scope>NUCLEOTIDE SEQUENCE</scope>
    <source>
        <strain evidence="11">CNCM I-4278</strain>
    </source>
</reference>
<comment type="subcellular location">
    <subcellularLocation>
        <location evidence="1">Cytoplasm</location>
        <location evidence="1">Cytoskeleton</location>
    </subcellularLocation>
</comment>
<dbReference type="Pfam" id="PF05783">
    <property type="entry name" value="DLIC"/>
    <property type="match status" value="1"/>
</dbReference>
<keyword evidence="4" id="KW-0493">Microtubule</keyword>
<evidence type="ECO:0008006" key="13">
    <source>
        <dbReference type="Google" id="ProtNLM"/>
    </source>
</evidence>
<dbReference type="InterPro" id="IPR022780">
    <property type="entry name" value="Dynein_light_int_chain"/>
</dbReference>
<accession>A0A9W4U652</accession>
<comment type="caution">
    <text evidence="11">The sequence shown here is derived from an EMBL/GenBank/DDBJ whole genome shotgun (WGS) entry which is preliminary data.</text>
</comment>
<evidence type="ECO:0000256" key="6">
    <source>
        <dbReference type="ARBA" id="ARBA00022840"/>
    </source>
</evidence>
<feature type="compositionally biased region" description="Basic and acidic residues" evidence="10">
    <location>
        <begin position="474"/>
        <end position="484"/>
    </location>
</feature>
<dbReference type="PANTHER" id="PTHR12688">
    <property type="entry name" value="DYNEIN LIGHT INTERMEDIATE CHAIN"/>
    <property type="match status" value="1"/>
</dbReference>
<dbReference type="GO" id="GO:0005874">
    <property type="term" value="C:microtubule"/>
    <property type="evidence" value="ECO:0007669"/>
    <property type="project" value="UniProtKB-KW"/>
</dbReference>
<dbReference type="PANTHER" id="PTHR12688:SF0">
    <property type="entry name" value="DYNEIN LIGHT INTERMEDIATE CHAIN"/>
    <property type="match status" value="1"/>
</dbReference>
<evidence type="ECO:0000313" key="12">
    <source>
        <dbReference type="Proteomes" id="UP001152607"/>
    </source>
</evidence>
<keyword evidence="7" id="KW-0243">Dynein</keyword>
<dbReference type="Proteomes" id="UP001152607">
    <property type="component" value="Unassembled WGS sequence"/>
</dbReference>
<dbReference type="OrthoDB" id="27603at2759"/>
<keyword evidence="9" id="KW-0206">Cytoskeleton</keyword>
<keyword evidence="3" id="KW-0963">Cytoplasm</keyword>
<dbReference type="GO" id="GO:0035974">
    <property type="term" value="C:meiotic spindle pole body"/>
    <property type="evidence" value="ECO:0007669"/>
    <property type="project" value="TreeGrafter"/>
</dbReference>